<dbReference type="RefSeq" id="WP_084233320.1">
    <property type="nucleotide sequence ID" value="NZ_FWXW01000001.1"/>
</dbReference>
<keyword evidence="1" id="KW-0472">Membrane</keyword>
<evidence type="ECO:0000313" key="3">
    <source>
        <dbReference type="Proteomes" id="UP000192790"/>
    </source>
</evidence>
<keyword evidence="3" id="KW-1185">Reference proteome</keyword>
<evidence type="ECO:0000256" key="1">
    <source>
        <dbReference type="SAM" id="Phobius"/>
    </source>
</evidence>
<sequence length="178" mass="19196">MKERTKTLSFAAVLAALSLVVLFLSAVAPTGRLALVAVAGLLPAAAVIRFGIPGGLFCYAVTGILSLLLLPDKGTAVLYLLFFGHYPVVKSLIERLGKLPLEWFLKLCVFNALLFVLYFGFFTLFAETVPAVADFALFAFLLGNAAFIVYDLGFSRLIFSFRGRLAGLWGKGTRPPGV</sequence>
<keyword evidence="1" id="KW-0812">Transmembrane</keyword>
<evidence type="ECO:0000313" key="2">
    <source>
        <dbReference type="EMBL" id="SMC40207.1"/>
    </source>
</evidence>
<protein>
    <submittedName>
        <fullName evidence="2">Uncharacterized protein</fullName>
    </submittedName>
</protein>
<keyword evidence="1" id="KW-1133">Transmembrane helix</keyword>
<dbReference type="STRING" id="1122930.SAMN02745168_0704"/>
<feature type="transmembrane region" description="Helical" evidence="1">
    <location>
        <begin position="103"/>
        <end position="126"/>
    </location>
</feature>
<organism evidence="2 3">
    <name type="scientific">Papillibacter cinnamivorans DSM 12816</name>
    <dbReference type="NCBI Taxonomy" id="1122930"/>
    <lineage>
        <taxon>Bacteria</taxon>
        <taxon>Bacillati</taxon>
        <taxon>Bacillota</taxon>
        <taxon>Clostridia</taxon>
        <taxon>Eubacteriales</taxon>
        <taxon>Oscillospiraceae</taxon>
        <taxon>Papillibacter</taxon>
    </lineage>
</organism>
<feature type="transmembrane region" description="Helical" evidence="1">
    <location>
        <begin position="50"/>
        <end position="70"/>
    </location>
</feature>
<proteinExistence type="predicted"/>
<dbReference type="AlphaFoldDB" id="A0A1W1YVI3"/>
<accession>A0A1W1YVI3</accession>
<reference evidence="2 3" key="1">
    <citation type="submission" date="2017-04" db="EMBL/GenBank/DDBJ databases">
        <authorList>
            <person name="Afonso C.L."/>
            <person name="Miller P.J."/>
            <person name="Scott M.A."/>
            <person name="Spackman E."/>
            <person name="Goraichik I."/>
            <person name="Dimitrov K.M."/>
            <person name="Suarez D.L."/>
            <person name="Swayne D.E."/>
        </authorList>
    </citation>
    <scope>NUCLEOTIDE SEQUENCE [LARGE SCALE GENOMIC DNA]</scope>
    <source>
        <strain evidence="2 3">DSM 12816</strain>
    </source>
</reference>
<name>A0A1W1YVI3_9FIRM</name>
<gene>
    <name evidence="2" type="ORF">SAMN02745168_0704</name>
</gene>
<dbReference type="EMBL" id="FWXW01000001">
    <property type="protein sequence ID" value="SMC40207.1"/>
    <property type="molecule type" value="Genomic_DNA"/>
</dbReference>
<dbReference type="Proteomes" id="UP000192790">
    <property type="component" value="Unassembled WGS sequence"/>
</dbReference>
<feature type="transmembrane region" description="Helical" evidence="1">
    <location>
        <begin position="132"/>
        <end position="154"/>
    </location>
</feature>